<dbReference type="AlphaFoldDB" id="A0A6A4HRV5"/>
<keyword evidence="1" id="KW-1133">Transmembrane helix</keyword>
<gene>
    <name evidence="2" type="ORF">BT96DRAFT_918605</name>
</gene>
<feature type="transmembrane region" description="Helical" evidence="1">
    <location>
        <begin position="256"/>
        <end position="274"/>
    </location>
</feature>
<reference evidence="2" key="1">
    <citation type="journal article" date="2019" name="Environ. Microbiol.">
        <title>Fungal ecological strategies reflected in gene transcription - a case study of two litter decomposers.</title>
        <authorList>
            <person name="Barbi F."/>
            <person name="Kohler A."/>
            <person name="Barry K."/>
            <person name="Baskaran P."/>
            <person name="Daum C."/>
            <person name="Fauchery L."/>
            <person name="Ihrmark K."/>
            <person name="Kuo A."/>
            <person name="LaButti K."/>
            <person name="Lipzen A."/>
            <person name="Morin E."/>
            <person name="Grigoriev I.V."/>
            <person name="Henrissat B."/>
            <person name="Lindahl B."/>
            <person name="Martin F."/>
        </authorList>
    </citation>
    <scope>NUCLEOTIDE SEQUENCE</scope>
    <source>
        <strain evidence="2">JB14</strain>
    </source>
</reference>
<dbReference type="OrthoDB" id="3174341at2759"/>
<feature type="transmembrane region" description="Helical" evidence="1">
    <location>
        <begin position="129"/>
        <end position="147"/>
    </location>
</feature>
<accession>A0A6A4HRV5</accession>
<feature type="transmembrane region" description="Helical" evidence="1">
    <location>
        <begin position="94"/>
        <end position="117"/>
    </location>
</feature>
<evidence type="ECO:0000313" key="3">
    <source>
        <dbReference type="Proteomes" id="UP000799118"/>
    </source>
</evidence>
<proteinExistence type="predicted"/>
<dbReference type="Proteomes" id="UP000799118">
    <property type="component" value="Unassembled WGS sequence"/>
</dbReference>
<sequence>MTPAEIEAVVVTGTAIYFNTCQWMTACALYGAFIFPAIIAVYLLLKKGVQGYRRKILIACVIILILLNTWNYVLASAIVPLLVQDDILSPGNEIVNFVVQISWPGTICLMISDGIVVWRACVIWPDSKIIKYMLTTLMLGNIAINLADCIFDNLTVNFFGNLISLDVSVVFISLGVNFAATFLIGLKVWHHHCFTKELYSLHKQNVSPTTRILLMLVESGGLFCIAQIVIAILTVLDTYTSVLSSLDLAFAVANQFYIGITPIYPLAVLIMLSMNHSPLEDSFHTTHIDWAKV</sequence>
<feature type="transmembrane region" description="Helical" evidence="1">
    <location>
        <begin position="210"/>
        <end position="236"/>
    </location>
</feature>
<keyword evidence="1" id="KW-0472">Membrane</keyword>
<protein>
    <submittedName>
        <fullName evidence="2">Uncharacterized protein</fullName>
    </submittedName>
</protein>
<feature type="transmembrane region" description="Helical" evidence="1">
    <location>
        <begin position="23"/>
        <end position="45"/>
    </location>
</feature>
<feature type="transmembrane region" description="Helical" evidence="1">
    <location>
        <begin position="167"/>
        <end position="189"/>
    </location>
</feature>
<keyword evidence="3" id="KW-1185">Reference proteome</keyword>
<evidence type="ECO:0000313" key="2">
    <source>
        <dbReference type="EMBL" id="KAE9401862.1"/>
    </source>
</evidence>
<name>A0A6A4HRV5_9AGAR</name>
<organism evidence="2 3">
    <name type="scientific">Gymnopus androsaceus JB14</name>
    <dbReference type="NCBI Taxonomy" id="1447944"/>
    <lineage>
        <taxon>Eukaryota</taxon>
        <taxon>Fungi</taxon>
        <taxon>Dikarya</taxon>
        <taxon>Basidiomycota</taxon>
        <taxon>Agaricomycotina</taxon>
        <taxon>Agaricomycetes</taxon>
        <taxon>Agaricomycetidae</taxon>
        <taxon>Agaricales</taxon>
        <taxon>Marasmiineae</taxon>
        <taxon>Omphalotaceae</taxon>
        <taxon>Gymnopus</taxon>
    </lineage>
</organism>
<dbReference type="EMBL" id="ML769441">
    <property type="protein sequence ID" value="KAE9401862.1"/>
    <property type="molecule type" value="Genomic_DNA"/>
</dbReference>
<feature type="transmembrane region" description="Helical" evidence="1">
    <location>
        <begin position="57"/>
        <end position="82"/>
    </location>
</feature>
<evidence type="ECO:0000256" key="1">
    <source>
        <dbReference type="SAM" id="Phobius"/>
    </source>
</evidence>
<keyword evidence="1" id="KW-0812">Transmembrane</keyword>